<feature type="non-terminal residue" evidence="1">
    <location>
        <position position="176"/>
    </location>
</feature>
<keyword evidence="2" id="KW-1185">Reference proteome</keyword>
<gene>
    <name evidence="1" type="ORF">Tcan_01691</name>
</gene>
<evidence type="ECO:0000313" key="2">
    <source>
        <dbReference type="Proteomes" id="UP000031036"/>
    </source>
</evidence>
<reference evidence="1 2" key="1">
    <citation type="submission" date="2014-11" db="EMBL/GenBank/DDBJ databases">
        <title>Genetic blueprint of the zoonotic pathogen Toxocara canis.</title>
        <authorList>
            <person name="Zhu X.-Q."/>
            <person name="Korhonen P.K."/>
            <person name="Cai H."/>
            <person name="Young N.D."/>
            <person name="Nejsum P."/>
            <person name="von Samson-Himmelstjerna G."/>
            <person name="Boag P.R."/>
            <person name="Tan P."/>
            <person name="Li Q."/>
            <person name="Min J."/>
            <person name="Yang Y."/>
            <person name="Wang X."/>
            <person name="Fang X."/>
            <person name="Hall R.S."/>
            <person name="Hofmann A."/>
            <person name="Sternberg P.W."/>
            <person name="Jex A.R."/>
            <person name="Gasser R.B."/>
        </authorList>
    </citation>
    <scope>NUCLEOTIDE SEQUENCE [LARGE SCALE GENOMIC DNA]</scope>
    <source>
        <strain evidence="1">PN_DK_2014</strain>
    </source>
</reference>
<organism evidence="1 2">
    <name type="scientific">Toxocara canis</name>
    <name type="common">Canine roundworm</name>
    <dbReference type="NCBI Taxonomy" id="6265"/>
    <lineage>
        <taxon>Eukaryota</taxon>
        <taxon>Metazoa</taxon>
        <taxon>Ecdysozoa</taxon>
        <taxon>Nematoda</taxon>
        <taxon>Chromadorea</taxon>
        <taxon>Rhabditida</taxon>
        <taxon>Spirurina</taxon>
        <taxon>Ascaridomorpha</taxon>
        <taxon>Ascaridoidea</taxon>
        <taxon>Toxocaridae</taxon>
        <taxon>Toxocara</taxon>
    </lineage>
</organism>
<accession>A0A0B2UNB2</accession>
<comment type="caution">
    <text evidence="1">The sequence shown here is derived from an EMBL/GenBank/DDBJ whole genome shotgun (WGS) entry which is preliminary data.</text>
</comment>
<name>A0A0B2UNB2_TOXCA</name>
<proteinExistence type="predicted"/>
<sequence>MQNRSTFQTVLYFFSKNKTDLLIRIQRTLKKKTSYNVRSNKYQNKICTDSACCFFFSELGIITELFNFIVFLERYSKAWLDEFAAGVINVPTSVFRQQTFGITMTILYHNTGFCVSATLCFVEHTTIQFRIGVIIFNIVFSANFSGSCSASTQNDQRRKDQPHPTYMHITQRVVRF</sequence>
<dbReference type="EMBL" id="JPKZ01003248">
    <property type="protein sequence ID" value="KHN72506.1"/>
    <property type="molecule type" value="Genomic_DNA"/>
</dbReference>
<dbReference type="AlphaFoldDB" id="A0A0B2UNB2"/>
<evidence type="ECO:0000313" key="1">
    <source>
        <dbReference type="EMBL" id="KHN72506.1"/>
    </source>
</evidence>
<dbReference type="Proteomes" id="UP000031036">
    <property type="component" value="Unassembled WGS sequence"/>
</dbReference>
<protein>
    <submittedName>
        <fullName evidence="1">Uncharacterized protein</fullName>
    </submittedName>
</protein>